<evidence type="ECO:0000313" key="1">
    <source>
        <dbReference type="EMBL" id="MDT1060328.1"/>
    </source>
</evidence>
<name>A0ABU3E7Y2_9RHOB</name>
<comment type="caution">
    <text evidence="1">The sequence shown here is derived from an EMBL/GenBank/DDBJ whole genome shotgun (WGS) entry which is preliminary data.</text>
</comment>
<organism evidence="1 2">
    <name type="scientific">Paracoccus broussonetiae</name>
    <dbReference type="NCBI Taxonomy" id="3075834"/>
    <lineage>
        <taxon>Bacteria</taxon>
        <taxon>Pseudomonadati</taxon>
        <taxon>Pseudomonadota</taxon>
        <taxon>Alphaproteobacteria</taxon>
        <taxon>Rhodobacterales</taxon>
        <taxon>Paracoccaceae</taxon>
        <taxon>Paracoccus</taxon>
    </lineage>
</organism>
<dbReference type="RefSeq" id="WP_311757441.1">
    <property type="nucleotide sequence ID" value="NZ_JAVRQI010000001.1"/>
</dbReference>
<protein>
    <submittedName>
        <fullName evidence="1">Uncharacterized protein</fullName>
    </submittedName>
</protein>
<proteinExistence type="predicted"/>
<reference evidence="2" key="1">
    <citation type="submission" date="2023-07" db="EMBL/GenBank/DDBJ databases">
        <title>Characterization of two Paracoccaceae strains isolated from Phycosphere and proposal of Xinfangfangia lacusdiani sp. nov.</title>
        <authorList>
            <person name="Deng Y."/>
            <person name="Zhang Y.Q."/>
        </authorList>
    </citation>
    <scope>NUCLEOTIDE SEQUENCE [LARGE SCALE GENOMIC DNA]</scope>
    <source>
        <strain evidence="2">CPCC 101403</strain>
    </source>
</reference>
<gene>
    <name evidence="1" type="ORF">RM190_00580</name>
</gene>
<evidence type="ECO:0000313" key="2">
    <source>
        <dbReference type="Proteomes" id="UP001251085"/>
    </source>
</evidence>
<dbReference type="EMBL" id="JAVRQI010000001">
    <property type="protein sequence ID" value="MDT1060328.1"/>
    <property type="molecule type" value="Genomic_DNA"/>
</dbReference>
<accession>A0ABU3E7Y2</accession>
<keyword evidence="2" id="KW-1185">Reference proteome</keyword>
<sequence>MAAVNKAEASLRDWRKWATEPGPVDRNTVAGLLTLIDDLTRTRIATQVTELSKAIGLLIAEERAATKKALADASGRIAMNNVCRVTMNAHLDSLARLADDLQTKRAALIGGEPSPLLAAALRIGEGKR</sequence>
<dbReference type="Proteomes" id="UP001251085">
    <property type="component" value="Unassembled WGS sequence"/>
</dbReference>